<dbReference type="Gene3D" id="2.40.160.50">
    <property type="entry name" value="membrane protein fhac: a member of the omp85/tpsb transporter family"/>
    <property type="match status" value="1"/>
</dbReference>
<keyword evidence="2" id="KW-0812">Transmembrane</keyword>
<evidence type="ECO:0000256" key="4">
    <source>
        <dbReference type="SAM" id="MobiDB-lite"/>
    </source>
</evidence>
<protein>
    <submittedName>
        <fullName evidence="7">ShlB/FhaC/HecB family hemolysin secretion/activation protein</fullName>
    </submittedName>
</protein>
<dbReference type="PANTHER" id="PTHR34597:SF1">
    <property type="entry name" value="HEME_HEMOPEXIN TRANSPORTER PROTEIN HUXB"/>
    <property type="match status" value="1"/>
</dbReference>
<dbReference type="InterPro" id="IPR051544">
    <property type="entry name" value="TPS_OM_transporter"/>
</dbReference>
<keyword evidence="3" id="KW-0998">Cell outer membrane</keyword>
<reference evidence="7 8" key="1">
    <citation type="journal article" date="2020" name="ISME J.">
        <title>Comparative genomics reveals insights into cyanobacterial evolution and habitat adaptation.</title>
        <authorList>
            <person name="Chen M.Y."/>
            <person name="Teng W.K."/>
            <person name="Zhao L."/>
            <person name="Hu C.X."/>
            <person name="Zhou Y.K."/>
            <person name="Han B.P."/>
            <person name="Song L.R."/>
            <person name="Shu W.S."/>
        </authorList>
    </citation>
    <scope>NUCLEOTIDE SEQUENCE [LARGE SCALE GENOMIC DNA]</scope>
    <source>
        <strain evidence="7 8">FACHB-248</strain>
    </source>
</reference>
<gene>
    <name evidence="7" type="ORF">H6G81_19585</name>
</gene>
<evidence type="ECO:0000256" key="3">
    <source>
        <dbReference type="ARBA" id="ARBA00023237"/>
    </source>
</evidence>
<feature type="region of interest" description="Disordered" evidence="4">
    <location>
        <begin position="69"/>
        <end position="123"/>
    </location>
</feature>
<proteinExistence type="predicted"/>
<name>A0ABR8GTW4_9CYAN</name>
<keyword evidence="8" id="KW-1185">Reference proteome</keyword>
<dbReference type="EMBL" id="JACJTA010000045">
    <property type="protein sequence ID" value="MBD2606674.1"/>
    <property type="molecule type" value="Genomic_DNA"/>
</dbReference>
<dbReference type="PANTHER" id="PTHR34597">
    <property type="entry name" value="SLR1661 PROTEIN"/>
    <property type="match status" value="1"/>
</dbReference>
<evidence type="ECO:0000256" key="1">
    <source>
        <dbReference type="ARBA" id="ARBA00022452"/>
    </source>
</evidence>
<evidence type="ECO:0000259" key="6">
    <source>
        <dbReference type="Pfam" id="PF08479"/>
    </source>
</evidence>
<dbReference type="Gene3D" id="3.10.20.310">
    <property type="entry name" value="membrane protein fhac"/>
    <property type="match status" value="1"/>
</dbReference>
<evidence type="ECO:0000313" key="8">
    <source>
        <dbReference type="Proteomes" id="UP000660380"/>
    </source>
</evidence>
<dbReference type="Pfam" id="PF03865">
    <property type="entry name" value="ShlB"/>
    <property type="match status" value="1"/>
</dbReference>
<feature type="domain" description="Haemolysin activator HlyB C-terminal" evidence="5">
    <location>
        <begin position="266"/>
        <end position="577"/>
    </location>
</feature>
<evidence type="ECO:0000256" key="2">
    <source>
        <dbReference type="ARBA" id="ARBA00022692"/>
    </source>
</evidence>
<feature type="domain" description="Polypeptide-transport-associated ShlB-type" evidence="6">
    <location>
        <begin position="126"/>
        <end position="203"/>
    </location>
</feature>
<dbReference type="Proteomes" id="UP000660380">
    <property type="component" value="Unassembled WGS sequence"/>
</dbReference>
<dbReference type="InterPro" id="IPR013686">
    <property type="entry name" value="Polypept-transport_assoc_ShlB"/>
</dbReference>
<dbReference type="RefSeq" id="WP_029634039.1">
    <property type="nucleotide sequence ID" value="NZ_JACJTA010000045.1"/>
</dbReference>
<accession>A0ABR8GTW4</accession>
<comment type="caution">
    <text evidence="7">The sequence shown here is derived from an EMBL/GenBank/DDBJ whole genome shotgun (WGS) entry which is preliminary data.</text>
</comment>
<evidence type="ECO:0000259" key="5">
    <source>
        <dbReference type="Pfam" id="PF03865"/>
    </source>
</evidence>
<evidence type="ECO:0000313" key="7">
    <source>
        <dbReference type="EMBL" id="MBD2606674.1"/>
    </source>
</evidence>
<feature type="compositionally biased region" description="Pro residues" evidence="4">
    <location>
        <begin position="69"/>
        <end position="102"/>
    </location>
</feature>
<organism evidence="7 8">
    <name type="scientific">Scytonema hofmannii FACHB-248</name>
    <dbReference type="NCBI Taxonomy" id="1842502"/>
    <lineage>
        <taxon>Bacteria</taxon>
        <taxon>Bacillati</taxon>
        <taxon>Cyanobacteriota</taxon>
        <taxon>Cyanophyceae</taxon>
        <taxon>Nostocales</taxon>
        <taxon>Scytonemataceae</taxon>
        <taxon>Scytonema</taxon>
    </lineage>
</organism>
<dbReference type="Pfam" id="PF08479">
    <property type="entry name" value="POTRA_2"/>
    <property type="match status" value="1"/>
</dbReference>
<keyword evidence="1" id="KW-1134">Transmembrane beta strand</keyword>
<sequence length="618" mass="68283">MILGKHHRGLNNLTALLIVQALITFSAHKALAESLTDELLEVEIPFPEFLTPGYNTTATPLILSQVPNPVPPIPPPSQPNINPVPPIPPPPQPIPIPQPLPETPIEETPGKPPSSEPRPEIPGSITVKSFEFEGNTAFNDEKLRKVTEEFTNTPITFAKLLQVEAVITKLYTDAGYINSGAFIPADQAFSREGAVVKVEVVEGGIEGIKITGNRRLNSEYIRSRIRLGVSKPLNRTRLLKALQVLQTNPLIKNISVELSVGSRPEQSLLEVKVVEADSFRTEFFVDNGRVPSVGSFRRGVRINEGNLFGFGDRATAQYTNTDGSNTLDLSYSVPLNPRNGTLTLSGGFADTNVIEPPFDRIDIVGDYFYVDLSYRQPIIETATEELALGLTLSRQQSQTQILGENFPISPGSDDNGETRLSVLRFFQEYTQRTPQQVVALRSQFNLGVGLFDATVNSQPPDGRYFSWRGQGQYVRLLAPETLFVFRSDAQFATRSLLPLEQFSIGGLQSVRGYRQDQFLVDNGFFASAEFRLPILRVNQIDGLLQIVPFIDFGIGWNSSGNSNPDPNTLVGTGVGLQWQMGDQLNARLDYGFPLVEVNSSDRTLQEQGLYFSINYSPF</sequence>
<dbReference type="InterPro" id="IPR005565">
    <property type="entry name" value="Hemolysn_activator_HlyB_C"/>
</dbReference>
<keyword evidence="1" id="KW-0472">Membrane</keyword>